<evidence type="ECO:0000259" key="1">
    <source>
        <dbReference type="Pfam" id="PF00561"/>
    </source>
</evidence>
<accession>A0A8J9TQP3</accession>
<name>A0A8J9TQP3_PHATR</name>
<protein>
    <recommendedName>
        <fullName evidence="1">AB hydrolase-1 domain-containing protein</fullName>
    </recommendedName>
</protein>
<feature type="domain" description="AB hydrolase-1" evidence="1">
    <location>
        <begin position="26"/>
        <end position="80"/>
    </location>
</feature>
<dbReference type="Gene3D" id="3.40.50.1820">
    <property type="entry name" value="alpha/beta hydrolase"/>
    <property type="match status" value="1"/>
</dbReference>
<dbReference type="InterPro" id="IPR029058">
    <property type="entry name" value="AB_hydrolase_fold"/>
</dbReference>
<dbReference type="Pfam" id="PF00561">
    <property type="entry name" value="Abhydrolase_1"/>
    <property type="match status" value="1"/>
</dbReference>
<evidence type="ECO:0000313" key="2">
    <source>
        <dbReference type="EMBL" id="CAG9286168.1"/>
    </source>
</evidence>
<proteinExistence type="predicted"/>
<dbReference type="SUPFAM" id="SSF53474">
    <property type="entry name" value="alpha/beta-Hydrolases"/>
    <property type="match status" value="1"/>
</dbReference>
<sequence>MEGSFALEYQAARLIRVLEFSFPDEQSFDLIGFSLGGRVALATACLYPRKVSSLHLTGVGCSRDAFGIVVLRAWEHLLETNNMSGFGWSALSASYSSSFLLRNVDQLPSWVEELEAEFPNRASVSALHRLIVDTCDRDGDDYTVAEMALRLDSSIPVTLVVGGQDCLAPPSSVQQLAFILLHRRQNETSSSSVKSTTILHTGHAVPIEQRSTWCRTIL</sequence>
<organism evidence="2">
    <name type="scientific">Phaeodactylum tricornutum</name>
    <name type="common">Diatom</name>
    <dbReference type="NCBI Taxonomy" id="2850"/>
    <lineage>
        <taxon>Eukaryota</taxon>
        <taxon>Sar</taxon>
        <taxon>Stramenopiles</taxon>
        <taxon>Ochrophyta</taxon>
        <taxon>Bacillariophyta</taxon>
        <taxon>Bacillariophyceae</taxon>
        <taxon>Bacillariophycidae</taxon>
        <taxon>Naviculales</taxon>
        <taxon>Phaeodactylaceae</taxon>
        <taxon>Phaeodactylum</taxon>
    </lineage>
</organism>
<dbReference type="EMBL" id="OU594962">
    <property type="protein sequence ID" value="CAG9286168.1"/>
    <property type="molecule type" value="Genomic_DNA"/>
</dbReference>
<gene>
    <name evidence="2" type="ORF">PTTT1_LOCUS31447</name>
</gene>
<dbReference type="InterPro" id="IPR000073">
    <property type="entry name" value="AB_hydrolase_1"/>
</dbReference>
<dbReference type="AlphaFoldDB" id="A0A8J9TQP3"/>
<dbReference type="Proteomes" id="UP000836788">
    <property type="component" value="Chromosome 21"/>
</dbReference>
<reference evidence="2" key="1">
    <citation type="submission" date="2022-02" db="EMBL/GenBank/DDBJ databases">
        <authorList>
            <person name="Giguere J D."/>
        </authorList>
    </citation>
    <scope>NUCLEOTIDE SEQUENCE</scope>
    <source>
        <strain evidence="2">CCAP 1055/1</strain>
    </source>
</reference>